<evidence type="ECO:0000313" key="2">
    <source>
        <dbReference type="EMBL" id="MPN49453.1"/>
    </source>
</evidence>
<name>A0A645IQC4_9ZZZZ</name>
<gene>
    <name evidence="2" type="ORF">SDC9_197074</name>
</gene>
<sequence length="104" mass="11329">MFPYVWALQARFDNPPWRTLRNAVVLAFARLPLSLAVLGIHLALGTLVVLVALHLPQGLFLLVLLGYPLAVFAVTPLLERALAPLLTQGVDTATTSSVERNTWG</sequence>
<dbReference type="EMBL" id="VSSQ01112730">
    <property type="protein sequence ID" value="MPN49453.1"/>
    <property type="molecule type" value="Genomic_DNA"/>
</dbReference>
<keyword evidence="1" id="KW-0472">Membrane</keyword>
<keyword evidence="1" id="KW-1133">Transmembrane helix</keyword>
<comment type="caution">
    <text evidence="2">The sequence shown here is derived from an EMBL/GenBank/DDBJ whole genome shotgun (WGS) entry which is preliminary data.</text>
</comment>
<feature type="transmembrane region" description="Helical" evidence="1">
    <location>
        <begin position="31"/>
        <end position="53"/>
    </location>
</feature>
<feature type="transmembrane region" description="Helical" evidence="1">
    <location>
        <begin position="59"/>
        <end position="78"/>
    </location>
</feature>
<reference evidence="2" key="1">
    <citation type="submission" date="2019-08" db="EMBL/GenBank/DDBJ databases">
        <authorList>
            <person name="Kucharzyk K."/>
            <person name="Murdoch R.W."/>
            <person name="Higgins S."/>
            <person name="Loffler F."/>
        </authorList>
    </citation>
    <scope>NUCLEOTIDE SEQUENCE</scope>
</reference>
<evidence type="ECO:0000256" key="1">
    <source>
        <dbReference type="SAM" id="Phobius"/>
    </source>
</evidence>
<dbReference type="AlphaFoldDB" id="A0A645IQC4"/>
<organism evidence="2">
    <name type="scientific">bioreactor metagenome</name>
    <dbReference type="NCBI Taxonomy" id="1076179"/>
    <lineage>
        <taxon>unclassified sequences</taxon>
        <taxon>metagenomes</taxon>
        <taxon>ecological metagenomes</taxon>
    </lineage>
</organism>
<accession>A0A645IQC4</accession>
<keyword evidence="1" id="KW-0812">Transmembrane</keyword>
<protein>
    <submittedName>
        <fullName evidence="2">Uncharacterized protein</fullName>
    </submittedName>
</protein>
<proteinExistence type="predicted"/>